<dbReference type="PANTHER" id="PTHR44520:SF2">
    <property type="entry name" value="RESPONSE REGULATOR RCP1"/>
    <property type="match status" value="1"/>
</dbReference>
<name>A0ABT0Z5M8_9FLAO</name>
<reference evidence="3" key="1">
    <citation type="submission" date="2022-06" db="EMBL/GenBank/DDBJ databases">
        <title>Gramella sediminis sp. nov., isolated from deep-sea sediment of the Indian Ocean.</title>
        <authorList>
            <person name="Yang L."/>
        </authorList>
    </citation>
    <scope>NUCLEOTIDE SEQUENCE</scope>
    <source>
        <strain evidence="3">HMD3159</strain>
    </source>
</reference>
<dbReference type="Pfam" id="PF00072">
    <property type="entry name" value="Response_reg"/>
    <property type="match status" value="1"/>
</dbReference>
<evidence type="ECO:0000313" key="4">
    <source>
        <dbReference type="Proteomes" id="UP001155077"/>
    </source>
</evidence>
<evidence type="ECO:0000256" key="1">
    <source>
        <dbReference type="PROSITE-ProRule" id="PRU00169"/>
    </source>
</evidence>
<evidence type="ECO:0000259" key="2">
    <source>
        <dbReference type="PROSITE" id="PS50110"/>
    </source>
</evidence>
<dbReference type="InterPro" id="IPR052893">
    <property type="entry name" value="TCS_response_regulator"/>
</dbReference>
<dbReference type="Gene3D" id="3.40.50.2300">
    <property type="match status" value="1"/>
</dbReference>
<dbReference type="SUPFAM" id="SSF52172">
    <property type="entry name" value="CheY-like"/>
    <property type="match status" value="1"/>
</dbReference>
<keyword evidence="4" id="KW-1185">Reference proteome</keyword>
<evidence type="ECO:0000313" key="3">
    <source>
        <dbReference type="EMBL" id="MCM8570462.1"/>
    </source>
</evidence>
<dbReference type="PROSITE" id="PS50110">
    <property type="entry name" value="RESPONSE_REGULATORY"/>
    <property type="match status" value="1"/>
</dbReference>
<comment type="caution">
    <text evidence="3">The sequence shown here is derived from an EMBL/GenBank/DDBJ whole genome shotgun (WGS) entry which is preliminary data.</text>
</comment>
<organism evidence="3 4">
    <name type="scientific">Gramella jeungdoensis</name>
    <dbReference type="NCBI Taxonomy" id="708091"/>
    <lineage>
        <taxon>Bacteria</taxon>
        <taxon>Pseudomonadati</taxon>
        <taxon>Bacteroidota</taxon>
        <taxon>Flavobacteriia</taxon>
        <taxon>Flavobacteriales</taxon>
        <taxon>Flavobacteriaceae</taxon>
        <taxon>Christiangramia</taxon>
    </lineage>
</organism>
<protein>
    <submittedName>
        <fullName evidence="3">Response regulator</fullName>
    </submittedName>
</protein>
<proteinExistence type="predicted"/>
<gene>
    <name evidence="3" type="ORF">NE848_13795</name>
</gene>
<accession>A0ABT0Z5M8</accession>
<dbReference type="SMART" id="SM00448">
    <property type="entry name" value="REC"/>
    <property type="match status" value="1"/>
</dbReference>
<dbReference type="RefSeq" id="WP_252114609.1">
    <property type="nucleotide sequence ID" value="NZ_JAMSCK010000005.1"/>
</dbReference>
<dbReference type="Proteomes" id="UP001155077">
    <property type="component" value="Unassembled WGS sequence"/>
</dbReference>
<sequence length="136" mass="15510">MLKTIIVDDDPIVNFLQSKIVSKTGLDEEPTVFKEPQEALDFLKMNLREDASVHYLVMLDINMPAMSGWEFLDLLKEIPNNEQCHVVMVTSSIDRKDKRNAANDSHVVDFIEKPVSAKHCNKLKGISTLSVYFEEN</sequence>
<dbReference type="InterPro" id="IPR011006">
    <property type="entry name" value="CheY-like_superfamily"/>
</dbReference>
<dbReference type="InterPro" id="IPR001789">
    <property type="entry name" value="Sig_transdc_resp-reg_receiver"/>
</dbReference>
<feature type="modified residue" description="4-aspartylphosphate" evidence="1">
    <location>
        <position position="60"/>
    </location>
</feature>
<feature type="domain" description="Response regulatory" evidence="2">
    <location>
        <begin position="3"/>
        <end position="128"/>
    </location>
</feature>
<dbReference type="EMBL" id="JAMSCK010000005">
    <property type="protein sequence ID" value="MCM8570462.1"/>
    <property type="molecule type" value="Genomic_DNA"/>
</dbReference>
<keyword evidence="1" id="KW-0597">Phosphoprotein</keyword>
<dbReference type="PANTHER" id="PTHR44520">
    <property type="entry name" value="RESPONSE REGULATOR RCP1-RELATED"/>
    <property type="match status" value="1"/>
</dbReference>